<organism evidence="2 3">
    <name type="scientific">Rousettus aegyptiacus</name>
    <name type="common">Egyptian fruit bat</name>
    <name type="synonym">Pteropus aegyptiacus</name>
    <dbReference type="NCBI Taxonomy" id="9407"/>
    <lineage>
        <taxon>Eukaryota</taxon>
        <taxon>Metazoa</taxon>
        <taxon>Chordata</taxon>
        <taxon>Craniata</taxon>
        <taxon>Vertebrata</taxon>
        <taxon>Euteleostomi</taxon>
        <taxon>Mammalia</taxon>
        <taxon>Eutheria</taxon>
        <taxon>Laurasiatheria</taxon>
        <taxon>Chiroptera</taxon>
        <taxon>Yinpterochiroptera</taxon>
        <taxon>Pteropodoidea</taxon>
        <taxon>Pteropodidae</taxon>
        <taxon>Rousettinae</taxon>
        <taxon>Rousettus</taxon>
    </lineage>
</organism>
<reference evidence="2 3" key="1">
    <citation type="journal article" date="2020" name="Nature">
        <title>Six reference-quality genomes reveal evolution of bat adaptations.</title>
        <authorList>
            <person name="Jebb D."/>
            <person name="Huang Z."/>
            <person name="Pippel M."/>
            <person name="Hughes G.M."/>
            <person name="Lavrichenko K."/>
            <person name="Devanna P."/>
            <person name="Winkler S."/>
            <person name="Jermiin L.S."/>
            <person name="Skirmuntt E.C."/>
            <person name="Katzourakis A."/>
            <person name="Burkitt-Gray L."/>
            <person name="Ray D.A."/>
            <person name="Sullivan K.A.M."/>
            <person name="Roscito J.G."/>
            <person name="Kirilenko B.M."/>
            <person name="Davalos L.M."/>
            <person name="Corthals A.P."/>
            <person name="Power M.L."/>
            <person name="Jones G."/>
            <person name="Ransome R.D."/>
            <person name="Dechmann D.K.N."/>
            <person name="Locatelli A.G."/>
            <person name="Puechmaille S.J."/>
            <person name="Fedrigo O."/>
            <person name="Jarvis E.D."/>
            <person name="Hiller M."/>
            <person name="Vernes S.C."/>
            <person name="Myers E.W."/>
            <person name="Teeling E.C."/>
        </authorList>
    </citation>
    <scope>NUCLEOTIDE SEQUENCE [LARGE SCALE GENOMIC DNA]</scope>
    <source>
        <strain evidence="2">MRouAeg1</strain>
        <tissue evidence="2">Muscle</tissue>
    </source>
</reference>
<evidence type="ECO:0000313" key="2">
    <source>
        <dbReference type="EMBL" id="KAF6405108.1"/>
    </source>
</evidence>
<dbReference type="Proteomes" id="UP000593571">
    <property type="component" value="Unassembled WGS sequence"/>
</dbReference>
<accession>A0A7J8C2N8</accession>
<proteinExistence type="predicted"/>
<protein>
    <submittedName>
        <fullName evidence="2">Uncharacterized protein</fullName>
    </submittedName>
</protein>
<evidence type="ECO:0000313" key="3">
    <source>
        <dbReference type="Proteomes" id="UP000593571"/>
    </source>
</evidence>
<keyword evidence="3" id="KW-1185">Reference proteome</keyword>
<evidence type="ECO:0000256" key="1">
    <source>
        <dbReference type="SAM" id="MobiDB-lite"/>
    </source>
</evidence>
<feature type="region of interest" description="Disordered" evidence="1">
    <location>
        <begin position="85"/>
        <end position="110"/>
    </location>
</feature>
<gene>
    <name evidence="2" type="ORF">HJG63_009418</name>
</gene>
<dbReference type="EMBL" id="JACASE010000015">
    <property type="protein sequence ID" value="KAF6405108.1"/>
    <property type="molecule type" value="Genomic_DNA"/>
</dbReference>
<name>A0A7J8C2N8_ROUAE</name>
<dbReference type="AlphaFoldDB" id="A0A7J8C2N8"/>
<feature type="compositionally biased region" description="Acidic residues" evidence="1">
    <location>
        <begin position="95"/>
        <end position="110"/>
    </location>
</feature>
<comment type="caution">
    <text evidence="2">The sequence shown here is derived from an EMBL/GenBank/DDBJ whole genome shotgun (WGS) entry which is preliminary data.</text>
</comment>
<sequence>MKRRKLRRVSFPACNQADLWGIPAFLPWSFVTMGKLTSTASFLYMKTKDNNRPYFIGFCEEIEEIDCLMQVELRFYIFSLFNYMKGTSHPRRGDDDDDDEDDDDDDDDYGDDEVMVTLILHVWKLSVRDVK</sequence>